<keyword evidence="7 16" id="KW-0547">Nucleotide-binding</keyword>
<dbReference type="EMBL" id="UYYG01001151">
    <property type="protein sequence ID" value="VDN54858.1"/>
    <property type="molecule type" value="Genomic_DNA"/>
</dbReference>
<feature type="binding site" evidence="16">
    <location>
        <position position="589"/>
    </location>
    <ligand>
        <name>ATP</name>
        <dbReference type="ChEBI" id="CHEBI:30616"/>
    </ligand>
</feature>
<dbReference type="Proteomes" id="UP000274756">
    <property type="component" value="Unassembled WGS sequence"/>
</dbReference>
<feature type="binding site" evidence="16">
    <location>
        <position position="590"/>
    </location>
    <ligand>
        <name>ATP</name>
        <dbReference type="ChEBI" id="CHEBI:30616"/>
    </ligand>
</feature>
<evidence type="ECO:0000256" key="14">
    <source>
        <dbReference type="ARBA" id="ARBA00051303"/>
    </source>
</evidence>
<dbReference type="Pfam" id="PF13246">
    <property type="entry name" value="Cation_ATPase"/>
    <property type="match status" value="1"/>
</dbReference>
<feature type="binding site" evidence="16">
    <location>
        <position position="678"/>
    </location>
    <ligand>
        <name>ATP</name>
        <dbReference type="ChEBI" id="CHEBI:30616"/>
    </ligand>
</feature>
<dbReference type="OrthoDB" id="377733at2759"/>
<dbReference type="GO" id="GO:0000287">
    <property type="term" value="F:magnesium ion binding"/>
    <property type="evidence" value="ECO:0007669"/>
    <property type="project" value="UniProtKB-UniRule"/>
</dbReference>
<dbReference type="Pfam" id="PF00122">
    <property type="entry name" value="E1-E2_ATPase"/>
    <property type="match status" value="1"/>
</dbReference>
<evidence type="ECO:0000256" key="10">
    <source>
        <dbReference type="ARBA" id="ARBA00022967"/>
    </source>
</evidence>
<comment type="catalytic activity">
    <reaction evidence="13 18">
        <text>ATP + H2O + phospholipidSide 1 = ADP + phosphate + phospholipidSide 2.</text>
        <dbReference type="EC" id="7.6.2.1"/>
    </reaction>
</comment>
<dbReference type="SUPFAM" id="SSF56784">
    <property type="entry name" value="HAD-like"/>
    <property type="match status" value="1"/>
</dbReference>
<dbReference type="SFLD" id="SFLDF00027">
    <property type="entry name" value="p-type_atpase"/>
    <property type="match status" value="1"/>
</dbReference>
<dbReference type="SUPFAM" id="SSF81665">
    <property type="entry name" value="Calcium ATPase, transmembrane domain M"/>
    <property type="match status" value="1"/>
</dbReference>
<feature type="transmembrane region" description="Helical" evidence="18">
    <location>
        <begin position="954"/>
        <end position="981"/>
    </location>
</feature>
<dbReference type="InterPro" id="IPR008250">
    <property type="entry name" value="ATPase_P-typ_transduc_dom_A_sf"/>
</dbReference>
<feature type="domain" description="P-type ATPase A" evidence="19">
    <location>
        <begin position="57"/>
        <end position="116"/>
    </location>
</feature>
<feature type="binding site" evidence="16">
    <location>
        <position position="707"/>
    </location>
    <ligand>
        <name>ATP</name>
        <dbReference type="ChEBI" id="CHEBI:30616"/>
    </ligand>
</feature>
<name>A0A0N4U1I6_DRAME</name>
<dbReference type="NCBIfam" id="TIGR01652">
    <property type="entry name" value="ATPase-Plipid"/>
    <property type="match status" value="1"/>
</dbReference>
<evidence type="ECO:0000256" key="12">
    <source>
        <dbReference type="ARBA" id="ARBA00023136"/>
    </source>
</evidence>
<keyword evidence="4" id="KW-1003">Cell membrane</keyword>
<dbReference type="EC" id="7.6.2.1" evidence="18"/>
<keyword evidence="12 18" id="KW-0472">Membrane</keyword>
<dbReference type="WBParaSite" id="DME_0000047101-mRNA-1">
    <property type="protein sequence ID" value="DME_0000047101-mRNA-1"/>
    <property type="gene ID" value="DME_0000047101"/>
</dbReference>
<dbReference type="Gene3D" id="2.70.150.10">
    <property type="entry name" value="Calcium-transporting ATPase, cytoplasmic transduction domain A"/>
    <property type="match status" value="1"/>
</dbReference>
<organism evidence="22 24">
    <name type="scientific">Dracunculus medinensis</name>
    <name type="common">Guinea worm</name>
    <dbReference type="NCBI Taxonomy" id="318479"/>
    <lineage>
        <taxon>Eukaryota</taxon>
        <taxon>Metazoa</taxon>
        <taxon>Ecdysozoa</taxon>
        <taxon>Nematoda</taxon>
        <taxon>Chromadorea</taxon>
        <taxon>Rhabditida</taxon>
        <taxon>Spirurina</taxon>
        <taxon>Dracunculoidea</taxon>
        <taxon>Dracunculidae</taxon>
        <taxon>Dracunculus</taxon>
    </lineage>
</organism>
<dbReference type="InterPro" id="IPR001757">
    <property type="entry name" value="P_typ_ATPase"/>
</dbReference>
<dbReference type="SUPFAM" id="SSF81653">
    <property type="entry name" value="Calcium ATPase, transduction domain A"/>
    <property type="match status" value="1"/>
</dbReference>
<evidence type="ECO:0000256" key="6">
    <source>
        <dbReference type="ARBA" id="ARBA00022723"/>
    </source>
</evidence>
<accession>A0A0N4U1I6</accession>
<evidence type="ECO:0000313" key="23">
    <source>
        <dbReference type="Proteomes" id="UP000274756"/>
    </source>
</evidence>
<feature type="binding site" evidence="16">
    <location>
        <position position="475"/>
    </location>
    <ligand>
        <name>ATP</name>
        <dbReference type="ChEBI" id="CHEBI:30616"/>
    </ligand>
</feature>
<dbReference type="CDD" id="cd02073">
    <property type="entry name" value="P-type_ATPase_APLT_Dnf-like"/>
    <property type="match status" value="1"/>
</dbReference>
<dbReference type="SUPFAM" id="SSF81660">
    <property type="entry name" value="Metal cation-transporting ATPase, ATP-binding domain N"/>
    <property type="match status" value="1"/>
</dbReference>
<feature type="transmembrane region" description="Helical" evidence="18">
    <location>
        <begin position="794"/>
        <end position="814"/>
    </location>
</feature>
<keyword evidence="9 17" id="KW-0460">Magnesium</keyword>
<dbReference type="PANTHER" id="PTHR24092">
    <property type="entry name" value="PROBABLE PHOSPHOLIPID-TRANSPORTING ATPASE"/>
    <property type="match status" value="1"/>
</dbReference>
<reference evidence="21 23" key="2">
    <citation type="submission" date="2018-11" db="EMBL/GenBank/DDBJ databases">
        <authorList>
            <consortium name="Pathogen Informatics"/>
        </authorList>
    </citation>
    <scope>NUCLEOTIDE SEQUENCE [LARGE SCALE GENOMIC DNA]</scope>
</reference>
<dbReference type="SFLD" id="SFLDG00002">
    <property type="entry name" value="C1.7:_P-type_atpase_like"/>
    <property type="match status" value="1"/>
</dbReference>
<dbReference type="InterPro" id="IPR023299">
    <property type="entry name" value="ATPase_P-typ_cyto_dom_N"/>
</dbReference>
<feature type="active site" description="4-aspartylphosphate intermediate" evidence="15">
    <location>
        <position position="331"/>
    </location>
</feature>
<dbReference type="NCBIfam" id="TIGR01494">
    <property type="entry name" value="ATPase_P-type"/>
    <property type="match status" value="1"/>
</dbReference>
<dbReference type="GO" id="GO:0045332">
    <property type="term" value="P:phospholipid translocation"/>
    <property type="evidence" value="ECO:0007669"/>
    <property type="project" value="TreeGrafter"/>
</dbReference>
<feature type="binding site" evidence="17">
    <location>
        <position position="704"/>
    </location>
    <ligand>
        <name>Mg(2+)</name>
        <dbReference type="ChEBI" id="CHEBI:18420"/>
    </ligand>
</feature>
<evidence type="ECO:0000256" key="7">
    <source>
        <dbReference type="ARBA" id="ARBA00022741"/>
    </source>
</evidence>
<evidence type="ECO:0000256" key="18">
    <source>
        <dbReference type="RuleBase" id="RU362033"/>
    </source>
</evidence>
<feature type="transmembrane region" description="Helical" evidence="18">
    <location>
        <begin position="220"/>
        <end position="241"/>
    </location>
</feature>
<dbReference type="InterPro" id="IPR059000">
    <property type="entry name" value="ATPase_P-type_domA"/>
</dbReference>
<evidence type="ECO:0000256" key="8">
    <source>
        <dbReference type="ARBA" id="ARBA00022840"/>
    </source>
</evidence>
<feature type="binding site" evidence="17">
    <location>
        <position position="331"/>
    </location>
    <ligand>
        <name>Mg(2+)</name>
        <dbReference type="ChEBI" id="CHEBI:18420"/>
    </ligand>
</feature>
<proteinExistence type="inferred from homology"/>
<dbReference type="GO" id="GO:0005886">
    <property type="term" value="C:plasma membrane"/>
    <property type="evidence" value="ECO:0007669"/>
    <property type="project" value="UniProtKB-SubCell"/>
</dbReference>
<dbReference type="PRINTS" id="PR00119">
    <property type="entry name" value="CATATPASE"/>
</dbReference>
<feature type="binding site" evidence="16">
    <location>
        <position position="508"/>
    </location>
    <ligand>
        <name>ATP</name>
        <dbReference type="ChEBI" id="CHEBI:30616"/>
    </ligand>
</feature>
<sequence>MKKKCFYFSARQIPDVSPTGRYTTAVPFLIILSISAVKEIFEDIKRRKSDQKVNNFQTRILRNGKWERKRWKHVIVGDILRIENEELFPADMILLSSSEPQAMAYIETSNLDGETNLKIRQGLSCTADFTSLQSVASAKFAIECEKPNRFVNEFNGTLHMQNLHRPLRINQLLLRGARLKNTQWICGAVIYTGHDAKLLMNSKTAPLKRSNVDVMTNRRIIFLFFVLVALAIISAFGALLFDNVWLVNAYYLGLEGSQRSTFFWNVLAFFILYNNLIPISLQVTLELVRFFQASYINNDLQMYDEATDTPAVARTSNLNEELGQVKFVMCDKTGTLTRNVMKFKRCSVAGMNFGKDDEDDFDDPSLIECLQTSSENTTIAEFLRMMAICHTVVPEKGNENGIIYQASSPDEGALVRGAASLGFIFHTRKPEFVVINAMGKEEIYEILNILEFTSDRKRMGVIVRCPDSTIRLYIKGADSVLFDRIRGDSPYKDKCVEHLIEYASKGYRTLCFATRIIEDSEYRNWSADFEAASLAIDNRGIKMADCAELIEKELILVGASAIEDKLQQQVPETIKALMDAEIRIWMLTGDKRETAVNIAFSAALCNSESIPLCLDTTTYNETISRLTTLIKHAEMFRQSDSNVMLIIESTSLHYALTGDCRPLLGELALLCHSVICCRMTPMQKAEIVELVRSCGEHVVLAIGDGANDVAMIQAANVGVGISGEEGLQAASASDYSISQFHFLRRLILVHGTWNFDRCVKVIFYSFYKNICLYLIELWFALFSAFSGQTVFERWTIGLFNVAFTALPPIILGLFDRPIADSTIQKFPALYFSFHERAFSIKQFAFWISMAVWHSLILYFFSFLFMYNSTVWGNGRDAGWLMLGNSCYTFVVATVCFKALLECDSWTHIILYSIVGSIALWFLFLAIYSALWPFIPLGDDMTGMAYIMISSPNFWLAFFLIPLFALLFDFIFKVYAFFLFYVSIRITVSPTPRELLCIKEYKSRDRVMELSGYFIFFFDKFHLHNLFSFNSFF</sequence>
<evidence type="ECO:0000256" key="15">
    <source>
        <dbReference type="PIRSR" id="PIRSR606539-1"/>
    </source>
</evidence>
<dbReference type="AlphaFoldDB" id="A0A0N4U1I6"/>
<evidence type="ECO:0000256" key="9">
    <source>
        <dbReference type="ARBA" id="ARBA00022842"/>
    </source>
</evidence>
<dbReference type="GO" id="GO:0005524">
    <property type="term" value="F:ATP binding"/>
    <property type="evidence" value="ECO:0007669"/>
    <property type="project" value="UniProtKB-UniRule"/>
</dbReference>
<keyword evidence="5 18" id="KW-0812">Transmembrane</keyword>
<evidence type="ECO:0000256" key="1">
    <source>
        <dbReference type="ARBA" id="ARBA00004141"/>
    </source>
</evidence>
<feature type="binding site" evidence="16">
    <location>
        <position position="411"/>
    </location>
    <ligand>
        <name>ATP</name>
        <dbReference type="ChEBI" id="CHEBI:30616"/>
    </ligand>
</feature>
<comment type="similarity">
    <text evidence="3 18">Belongs to the cation transport ATPase (P-type) (TC 3.A.3) family. Type IV subfamily.</text>
</comment>
<protein>
    <recommendedName>
        <fullName evidence="18">Phospholipid-transporting ATPase</fullName>
        <ecNumber evidence="18">7.6.2.1</ecNumber>
    </recommendedName>
</protein>
<dbReference type="GO" id="GO:0005802">
    <property type="term" value="C:trans-Golgi network"/>
    <property type="evidence" value="ECO:0007669"/>
    <property type="project" value="TreeGrafter"/>
</dbReference>
<evidence type="ECO:0000256" key="16">
    <source>
        <dbReference type="PIRSR" id="PIRSR606539-2"/>
    </source>
</evidence>
<dbReference type="InterPro" id="IPR023298">
    <property type="entry name" value="ATPase_P-typ_TM_dom_sf"/>
</dbReference>
<feature type="binding site" evidence="16">
    <location>
        <position position="452"/>
    </location>
    <ligand>
        <name>ATP</name>
        <dbReference type="ChEBI" id="CHEBI:30616"/>
    </ligand>
</feature>
<keyword evidence="23" id="KW-1185">Reference proteome</keyword>
<dbReference type="FunFam" id="3.40.50.1000:FF:000190">
    <property type="entry name" value="Phospholipid-transporting ATPase"/>
    <property type="match status" value="1"/>
</dbReference>
<dbReference type="STRING" id="318479.A0A0N4U1I6"/>
<feature type="binding site" evidence="17">
    <location>
        <position position="708"/>
    </location>
    <ligand>
        <name>Mg(2+)</name>
        <dbReference type="ChEBI" id="CHEBI:18420"/>
    </ligand>
</feature>
<comment type="cofactor">
    <cofactor evidence="17">
        <name>Mg(2+)</name>
        <dbReference type="ChEBI" id="CHEBI:18420"/>
    </cofactor>
</comment>
<gene>
    <name evidence="21" type="ORF">DME_LOCUS4831</name>
</gene>
<dbReference type="GO" id="GO:0016887">
    <property type="term" value="F:ATP hydrolysis activity"/>
    <property type="evidence" value="ECO:0007669"/>
    <property type="project" value="InterPro"/>
</dbReference>
<feature type="binding site" evidence="16">
    <location>
        <position position="333"/>
    </location>
    <ligand>
        <name>ATP</name>
        <dbReference type="ChEBI" id="CHEBI:30616"/>
    </ligand>
</feature>
<evidence type="ECO:0000313" key="24">
    <source>
        <dbReference type="WBParaSite" id="DME_0000047101-mRNA-1"/>
    </source>
</evidence>
<feature type="binding site" evidence="16">
    <location>
        <position position="332"/>
    </location>
    <ligand>
        <name>ATP</name>
        <dbReference type="ChEBI" id="CHEBI:30616"/>
    </ligand>
</feature>
<comment type="subcellular location">
    <subcellularLocation>
        <location evidence="2">Cell membrane</location>
    </subcellularLocation>
    <subcellularLocation>
        <location evidence="1 18">Membrane</location>
        <topology evidence="1 18">Multi-pass membrane protein</topology>
    </subcellularLocation>
</comment>
<keyword evidence="11 18" id="KW-1133">Transmembrane helix</keyword>
<evidence type="ECO:0000256" key="11">
    <source>
        <dbReference type="ARBA" id="ARBA00022989"/>
    </source>
</evidence>
<dbReference type="Gene3D" id="3.40.50.1000">
    <property type="entry name" value="HAD superfamily/HAD-like"/>
    <property type="match status" value="1"/>
</dbReference>
<evidence type="ECO:0000313" key="22">
    <source>
        <dbReference type="Proteomes" id="UP000038040"/>
    </source>
</evidence>
<dbReference type="PROSITE" id="PS00154">
    <property type="entry name" value="ATPASE_E1_E2"/>
    <property type="match status" value="1"/>
</dbReference>
<evidence type="ECO:0000256" key="2">
    <source>
        <dbReference type="ARBA" id="ARBA00004236"/>
    </source>
</evidence>
<keyword evidence="8 16" id="KW-0067">ATP-binding</keyword>
<dbReference type="Gene3D" id="3.40.1110.10">
    <property type="entry name" value="Calcium-transporting ATPase, cytoplasmic domain N"/>
    <property type="match status" value="1"/>
</dbReference>
<feature type="transmembrane region" description="Helical" evidence="18">
    <location>
        <begin position="261"/>
        <end position="281"/>
    </location>
</feature>
<evidence type="ECO:0000256" key="5">
    <source>
        <dbReference type="ARBA" id="ARBA00022692"/>
    </source>
</evidence>
<comment type="catalytic activity">
    <reaction evidence="14">
        <text>a 1,2-diacyl-sn-glycero-3-phospho-L-serine(out) + ATP + H2O = a 1,2-diacyl-sn-glycero-3-phospho-L-serine(in) + ADP + phosphate + H(+)</text>
        <dbReference type="Rhea" id="RHEA:38567"/>
        <dbReference type="ChEBI" id="CHEBI:15377"/>
        <dbReference type="ChEBI" id="CHEBI:15378"/>
        <dbReference type="ChEBI" id="CHEBI:30616"/>
        <dbReference type="ChEBI" id="CHEBI:43474"/>
        <dbReference type="ChEBI" id="CHEBI:57262"/>
        <dbReference type="ChEBI" id="CHEBI:456216"/>
    </reaction>
    <physiologicalReaction direction="left-to-right" evidence="14">
        <dbReference type="Rhea" id="RHEA:38568"/>
    </physiologicalReaction>
</comment>
<dbReference type="FunFam" id="2.70.150.10:FF:000021">
    <property type="entry name" value="Phospholipid-transporting ATPase"/>
    <property type="match status" value="1"/>
</dbReference>
<evidence type="ECO:0000259" key="19">
    <source>
        <dbReference type="Pfam" id="PF00122"/>
    </source>
</evidence>
<feature type="binding site" evidence="17">
    <location>
        <position position="333"/>
    </location>
    <ligand>
        <name>Mg(2+)</name>
        <dbReference type="ChEBI" id="CHEBI:18420"/>
    </ligand>
</feature>
<feature type="binding site" evidence="16">
    <location>
        <position position="331"/>
    </location>
    <ligand>
        <name>ATP</name>
        <dbReference type="ChEBI" id="CHEBI:30616"/>
    </ligand>
</feature>
<keyword evidence="6 17" id="KW-0479">Metal-binding</keyword>
<dbReference type="Pfam" id="PF16212">
    <property type="entry name" value="PhoLip_ATPase_C"/>
    <property type="match status" value="1"/>
</dbReference>
<dbReference type="InterPro" id="IPR036412">
    <property type="entry name" value="HAD-like_sf"/>
</dbReference>
<dbReference type="Proteomes" id="UP000038040">
    <property type="component" value="Unplaced"/>
</dbReference>
<reference evidence="24" key="1">
    <citation type="submission" date="2017-02" db="UniProtKB">
        <authorList>
            <consortium name="WormBaseParasite"/>
        </authorList>
    </citation>
    <scope>IDENTIFICATION</scope>
</reference>
<dbReference type="SFLD" id="SFLDS00003">
    <property type="entry name" value="Haloacid_Dehalogenase"/>
    <property type="match status" value="1"/>
</dbReference>
<feature type="transmembrane region" description="Helical" evidence="18">
    <location>
        <begin position="908"/>
        <end position="934"/>
    </location>
</feature>
<dbReference type="InterPro" id="IPR023214">
    <property type="entry name" value="HAD_sf"/>
</dbReference>
<feature type="transmembrane region" description="Helical" evidence="18">
    <location>
        <begin position="843"/>
        <end position="865"/>
    </location>
</feature>
<feature type="domain" description="P-type ATPase C-terminal" evidence="20">
    <location>
        <begin position="730"/>
        <end position="978"/>
    </location>
</feature>
<evidence type="ECO:0000259" key="20">
    <source>
        <dbReference type="Pfam" id="PF16212"/>
    </source>
</evidence>
<evidence type="ECO:0000256" key="3">
    <source>
        <dbReference type="ARBA" id="ARBA00008109"/>
    </source>
</evidence>
<feature type="binding site" evidence="16">
    <location>
        <position position="684"/>
    </location>
    <ligand>
        <name>ATP</name>
        <dbReference type="ChEBI" id="CHEBI:30616"/>
    </ligand>
</feature>
<evidence type="ECO:0000256" key="4">
    <source>
        <dbReference type="ARBA" id="ARBA00022475"/>
    </source>
</evidence>
<dbReference type="InterPro" id="IPR032630">
    <property type="entry name" value="P_typ_ATPase_c"/>
</dbReference>
<evidence type="ECO:0000256" key="17">
    <source>
        <dbReference type="PIRSR" id="PIRSR606539-3"/>
    </source>
</evidence>
<dbReference type="InterPro" id="IPR018303">
    <property type="entry name" value="ATPase_P-typ_P_site"/>
</dbReference>
<evidence type="ECO:0000256" key="13">
    <source>
        <dbReference type="ARBA" id="ARBA00034036"/>
    </source>
</evidence>
<dbReference type="InterPro" id="IPR044492">
    <property type="entry name" value="P_typ_ATPase_HD_dom"/>
</dbReference>
<feature type="binding site" evidence="16">
    <location>
        <position position="708"/>
    </location>
    <ligand>
        <name>ATP</name>
        <dbReference type="ChEBI" id="CHEBI:30616"/>
    </ligand>
</feature>
<evidence type="ECO:0000313" key="21">
    <source>
        <dbReference type="EMBL" id="VDN54858.1"/>
    </source>
</evidence>
<feature type="transmembrane region" description="Helical" evidence="18">
    <location>
        <begin position="770"/>
        <end position="788"/>
    </location>
</feature>
<feature type="binding site" evidence="16">
    <location>
        <position position="588"/>
    </location>
    <ligand>
        <name>ATP</name>
        <dbReference type="ChEBI" id="CHEBI:30616"/>
    </ligand>
</feature>
<dbReference type="PANTHER" id="PTHR24092:SF150">
    <property type="entry name" value="PHOSPHOLIPID-TRANSPORTING ATPASE"/>
    <property type="match status" value="1"/>
</dbReference>
<dbReference type="GO" id="GO:0140326">
    <property type="term" value="F:ATPase-coupled intramembrane lipid transporter activity"/>
    <property type="evidence" value="ECO:0007669"/>
    <property type="project" value="UniProtKB-EC"/>
</dbReference>
<dbReference type="InterPro" id="IPR006539">
    <property type="entry name" value="P-type_ATPase_IV"/>
</dbReference>
<feature type="transmembrane region" description="Helical" evidence="18">
    <location>
        <begin position="877"/>
        <end position="896"/>
    </location>
</feature>
<keyword evidence="10 18" id="KW-1278">Translocase</keyword>